<keyword evidence="8" id="KW-1185">Reference proteome</keyword>
<dbReference type="EMBL" id="JAGPXC010000009">
    <property type="protein sequence ID" value="KAH6647151.1"/>
    <property type="molecule type" value="Genomic_DNA"/>
</dbReference>
<evidence type="ECO:0000313" key="8">
    <source>
        <dbReference type="Proteomes" id="UP000758603"/>
    </source>
</evidence>
<evidence type="ECO:0000313" key="7">
    <source>
        <dbReference type="EMBL" id="KAH6647151.1"/>
    </source>
</evidence>
<dbReference type="GO" id="GO:0005886">
    <property type="term" value="C:plasma membrane"/>
    <property type="evidence" value="ECO:0007669"/>
    <property type="project" value="TreeGrafter"/>
</dbReference>
<evidence type="ECO:0000256" key="5">
    <source>
        <dbReference type="ARBA" id="ARBA00023136"/>
    </source>
</evidence>
<feature type="transmembrane region" description="Helical" evidence="6">
    <location>
        <begin position="200"/>
        <end position="223"/>
    </location>
</feature>
<accession>A0A9P8UCV0</accession>
<dbReference type="AlphaFoldDB" id="A0A9P8UCV0"/>
<comment type="caution">
    <text evidence="7">The sequence shown here is derived from an EMBL/GenBank/DDBJ whole genome shotgun (WGS) entry which is preliminary data.</text>
</comment>
<feature type="transmembrane region" description="Helical" evidence="6">
    <location>
        <begin position="130"/>
        <end position="153"/>
    </location>
</feature>
<dbReference type="InterPro" id="IPR000791">
    <property type="entry name" value="Gpr1/Fun34/SatP-like"/>
</dbReference>
<dbReference type="OrthoDB" id="3648309at2759"/>
<evidence type="ECO:0000256" key="1">
    <source>
        <dbReference type="ARBA" id="ARBA00004141"/>
    </source>
</evidence>
<feature type="transmembrane region" description="Helical" evidence="6">
    <location>
        <begin position="66"/>
        <end position="85"/>
    </location>
</feature>
<reference evidence="7" key="1">
    <citation type="journal article" date="2021" name="Nat. Commun.">
        <title>Genetic determinants of endophytism in the Arabidopsis root mycobiome.</title>
        <authorList>
            <person name="Mesny F."/>
            <person name="Miyauchi S."/>
            <person name="Thiergart T."/>
            <person name="Pickel B."/>
            <person name="Atanasova L."/>
            <person name="Karlsson M."/>
            <person name="Huettel B."/>
            <person name="Barry K.W."/>
            <person name="Haridas S."/>
            <person name="Chen C."/>
            <person name="Bauer D."/>
            <person name="Andreopoulos W."/>
            <person name="Pangilinan J."/>
            <person name="LaButti K."/>
            <person name="Riley R."/>
            <person name="Lipzen A."/>
            <person name="Clum A."/>
            <person name="Drula E."/>
            <person name="Henrissat B."/>
            <person name="Kohler A."/>
            <person name="Grigoriev I.V."/>
            <person name="Martin F.M."/>
            <person name="Hacquard S."/>
        </authorList>
    </citation>
    <scope>NUCLEOTIDE SEQUENCE</scope>
    <source>
        <strain evidence="7">MPI-SDFR-AT-0073</strain>
    </source>
</reference>
<organism evidence="7 8">
    <name type="scientific">Truncatella angustata</name>
    <dbReference type="NCBI Taxonomy" id="152316"/>
    <lineage>
        <taxon>Eukaryota</taxon>
        <taxon>Fungi</taxon>
        <taxon>Dikarya</taxon>
        <taxon>Ascomycota</taxon>
        <taxon>Pezizomycotina</taxon>
        <taxon>Sordariomycetes</taxon>
        <taxon>Xylariomycetidae</taxon>
        <taxon>Amphisphaeriales</taxon>
        <taxon>Sporocadaceae</taxon>
        <taxon>Truncatella</taxon>
    </lineage>
</organism>
<comment type="subcellular location">
    <subcellularLocation>
        <location evidence="1">Membrane</location>
        <topology evidence="1">Multi-pass membrane protein</topology>
    </subcellularLocation>
</comment>
<evidence type="ECO:0000256" key="4">
    <source>
        <dbReference type="ARBA" id="ARBA00022989"/>
    </source>
</evidence>
<dbReference type="PANTHER" id="PTHR31123:SF4">
    <property type="entry name" value="PROTEIN ALCS"/>
    <property type="match status" value="1"/>
</dbReference>
<evidence type="ECO:0000256" key="6">
    <source>
        <dbReference type="SAM" id="Phobius"/>
    </source>
</evidence>
<dbReference type="PANTHER" id="PTHR31123">
    <property type="entry name" value="ACCUMULATION OF DYADS PROTEIN 2-RELATED"/>
    <property type="match status" value="1"/>
</dbReference>
<feature type="transmembrane region" description="Helical" evidence="6">
    <location>
        <begin position="105"/>
        <end position="123"/>
    </location>
</feature>
<protein>
    <submittedName>
        <fullName evidence="7">GPR1/FUN34/YaaH-class plasma membrane protein</fullName>
    </submittedName>
</protein>
<sequence length="290" mass="30886">MEEYGPIRNGHNPSTGSHQYLTKEMSSDEALKRIRTGGSISISPELFEKLYLSPQNKVKGELRKTFANPTPIALVGFVMCLGPLSCDLMGWRGAGGGGAASIPSYFFFGGVLMCLGGILEFFLGNTFPTVVFLSFGAFWSGYGGTLLPQFNAYGAYAPADASSAAEGLTTQGFNASFGFHSLSMMILCFVFLCCSVRTNIVFVVIFLTLVLCLSLITGAYWALASNYLENAAFATRLLVAAGACGFVTTACGWWLLFAMLFASVDMPINLPVGDLSTVIKGASDRTKSAA</sequence>
<dbReference type="GeneID" id="70125740"/>
<dbReference type="Proteomes" id="UP000758603">
    <property type="component" value="Unassembled WGS sequence"/>
</dbReference>
<keyword evidence="4 6" id="KW-1133">Transmembrane helix</keyword>
<dbReference type="Pfam" id="PF01184">
    <property type="entry name" value="Gpr1_Fun34_YaaH"/>
    <property type="match status" value="1"/>
</dbReference>
<dbReference type="RefSeq" id="XP_045953665.1">
    <property type="nucleotide sequence ID" value="XM_046096848.1"/>
</dbReference>
<evidence type="ECO:0000256" key="3">
    <source>
        <dbReference type="ARBA" id="ARBA00022692"/>
    </source>
</evidence>
<gene>
    <name evidence="7" type="ORF">BKA67DRAFT_427521</name>
</gene>
<evidence type="ECO:0000256" key="2">
    <source>
        <dbReference type="ARBA" id="ARBA00005587"/>
    </source>
</evidence>
<comment type="similarity">
    <text evidence="2">Belongs to the acetate uptake transporter (AceTr) (TC 2.A.96) family.</text>
</comment>
<dbReference type="GO" id="GO:0015123">
    <property type="term" value="F:acetate transmembrane transporter activity"/>
    <property type="evidence" value="ECO:0007669"/>
    <property type="project" value="TreeGrafter"/>
</dbReference>
<feature type="transmembrane region" description="Helical" evidence="6">
    <location>
        <begin position="235"/>
        <end position="261"/>
    </location>
</feature>
<feature type="transmembrane region" description="Helical" evidence="6">
    <location>
        <begin position="173"/>
        <end position="193"/>
    </location>
</feature>
<keyword evidence="3 6" id="KW-0812">Transmembrane</keyword>
<dbReference type="InterPro" id="IPR051633">
    <property type="entry name" value="AceTr"/>
</dbReference>
<keyword evidence="5 6" id="KW-0472">Membrane</keyword>
<name>A0A9P8UCV0_9PEZI</name>
<proteinExistence type="inferred from homology"/>